<dbReference type="Proteomes" id="UP000002051">
    <property type="component" value="Chromosome 3"/>
</dbReference>
<name>A0A072V3F2_MEDTR</name>
<gene>
    <name evidence="1" type="ordered locus">MTR_3g112330</name>
</gene>
<reference evidence="1 3" key="2">
    <citation type="journal article" date="2014" name="BMC Genomics">
        <title>An improved genome release (version Mt4.0) for the model legume Medicago truncatula.</title>
        <authorList>
            <person name="Tang H."/>
            <person name="Krishnakumar V."/>
            <person name="Bidwell S."/>
            <person name="Rosen B."/>
            <person name="Chan A."/>
            <person name="Zhou S."/>
            <person name="Gentzbittel L."/>
            <person name="Childs K.L."/>
            <person name="Yandell M."/>
            <person name="Gundlach H."/>
            <person name="Mayer K.F."/>
            <person name="Schwartz D.C."/>
            <person name="Town C.D."/>
        </authorList>
    </citation>
    <scope>GENOME REANNOTATION</scope>
    <source>
        <strain evidence="1">A17</strain>
        <strain evidence="2 3">cv. Jemalong A17</strain>
    </source>
</reference>
<evidence type="ECO:0000313" key="1">
    <source>
        <dbReference type="EMBL" id="KEH36206.1"/>
    </source>
</evidence>
<dbReference type="EnsemblPlants" id="KEH36206">
    <property type="protein sequence ID" value="KEH36206"/>
    <property type="gene ID" value="MTR_3g112330"/>
</dbReference>
<proteinExistence type="predicted"/>
<protein>
    <submittedName>
        <fullName evidence="1 2">Uncharacterized protein</fullName>
    </submittedName>
</protein>
<reference evidence="1 3" key="1">
    <citation type="journal article" date="2011" name="Nature">
        <title>The Medicago genome provides insight into the evolution of rhizobial symbioses.</title>
        <authorList>
            <person name="Young N.D."/>
            <person name="Debelle F."/>
            <person name="Oldroyd G.E."/>
            <person name="Geurts R."/>
            <person name="Cannon S.B."/>
            <person name="Udvardi M.K."/>
            <person name="Benedito V.A."/>
            <person name="Mayer K.F."/>
            <person name="Gouzy J."/>
            <person name="Schoof H."/>
            <person name="Van de Peer Y."/>
            <person name="Proost S."/>
            <person name="Cook D.R."/>
            <person name="Meyers B.C."/>
            <person name="Spannagl M."/>
            <person name="Cheung F."/>
            <person name="De Mita S."/>
            <person name="Krishnakumar V."/>
            <person name="Gundlach H."/>
            <person name="Zhou S."/>
            <person name="Mudge J."/>
            <person name="Bharti A.K."/>
            <person name="Murray J.D."/>
            <person name="Naoumkina M.A."/>
            <person name="Rosen B."/>
            <person name="Silverstein K.A."/>
            <person name="Tang H."/>
            <person name="Rombauts S."/>
            <person name="Zhao P.X."/>
            <person name="Zhou P."/>
            <person name="Barbe V."/>
            <person name="Bardou P."/>
            <person name="Bechner M."/>
            <person name="Bellec A."/>
            <person name="Berger A."/>
            <person name="Berges H."/>
            <person name="Bidwell S."/>
            <person name="Bisseling T."/>
            <person name="Choisne N."/>
            <person name="Couloux A."/>
            <person name="Denny R."/>
            <person name="Deshpande S."/>
            <person name="Dai X."/>
            <person name="Doyle J.J."/>
            <person name="Dudez A.M."/>
            <person name="Farmer A.D."/>
            <person name="Fouteau S."/>
            <person name="Franken C."/>
            <person name="Gibelin C."/>
            <person name="Gish J."/>
            <person name="Goldstein S."/>
            <person name="Gonzalez A.J."/>
            <person name="Green P.J."/>
            <person name="Hallab A."/>
            <person name="Hartog M."/>
            <person name="Hua A."/>
            <person name="Humphray S.J."/>
            <person name="Jeong D.H."/>
            <person name="Jing Y."/>
            <person name="Jocker A."/>
            <person name="Kenton S.M."/>
            <person name="Kim D.J."/>
            <person name="Klee K."/>
            <person name="Lai H."/>
            <person name="Lang C."/>
            <person name="Lin S."/>
            <person name="Macmil S.L."/>
            <person name="Magdelenat G."/>
            <person name="Matthews L."/>
            <person name="McCorrison J."/>
            <person name="Monaghan E.L."/>
            <person name="Mun J.H."/>
            <person name="Najar F.Z."/>
            <person name="Nicholson C."/>
            <person name="Noirot C."/>
            <person name="O'Bleness M."/>
            <person name="Paule C.R."/>
            <person name="Poulain J."/>
            <person name="Prion F."/>
            <person name="Qin B."/>
            <person name="Qu C."/>
            <person name="Retzel E.F."/>
            <person name="Riddle C."/>
            <person name="Sallet E."/>
            <person name="Samain S."/>
            <person name="Samson N."/>
            <person name="Sanders I."/>
            <person name="Saurat O."/>
            <person name="Scarpelli C."/>
            <person name="Schiex T."/>
            <person name="Segurens B."/>
            <person name="Severin A.J."/>
            <person name="Sherrier D.J."/>
            <person name="Shi R."/>
            <person name="Sims S."/>
            <person name="Singer S.R."/>
            <person name="Sinharoy S."/>
            <person name="Sterck L."/>
            <person name="Viollet A."/>
            <person name="Wang B.B."/>
            <person name="Wang K."/>
            <person name="Wang M."/>
            <person name="Wang X."/>
            <person name="Warfsmann J."/>
            <person name="Weissenbach J."/>
            <person name="White D.D."/>
            <person name="White J.D."/>
            <person name="Wiley G.B."/>
            <person name="Wincker P."/>
            <person name="Xing Y."/>
            <person name="Yang L."/>
            <person name="Yao Z."/>
            <person name="Ying F."/>
            <person name="Zhai J."/>
            <person name="Zhou L."/>
            <person name="Zuber A."/>
            <person name="Denarie J."/>
            <person name="Dixon R.A."/>
            <person name="May G.D."/>
            <person name="Schwartz D.C."/>
            <person name="Rogers J."/>
            <person name="Quetier F."/>
            <person name="Town C.D."/>
            <person name="Roe B.A."/>
        </authorList>
    </citation>
    <scope>NUCLEOTIDE SEQUENCE [LARGE SCALE GENOMIC DNA]</scope>
    <source>
        <strain evidence="1">A17</strain>
        <strain evidence="2 3">cv. Jemalong A17</strain>
    </source>
</reference>
<sequence length="198" mass="21928">MEDAKVSVLEDAKNGGGLSVAFSIAFIQKRYFLHCDLGRNVWLNVMLWLDLNFIMPPNLLIHWECWSGGLIHKKIRKGLRMIWEVVIWVLWKARNDRIFNNENAPWDELVEKVKVLSWRWLLGRSSTPALLVSPGQLCCPAVMTGPAADDAVCASPSKGLGSGVLDFCYGCFSFSGFLAETCSSSAVKTTSVGLVFGV</sequence>
<reference evidence="2" key="3">
    <citation type="submission" date="2015-04" db="UniProtKB">
        <authorList>
            <consortium name="EnsemblPlants"/>
        </authorList>
    </citation>
    <scope>IDENTIFICATION</scope>
    <source>
        <strain evidence="2">cv. Jemalong A17</strain>
    </source>
</reference>
<organism evidence="1 3">
    <name type="scientific">Medicago truncatula</name>
    <name type="common">Barrel medic</name>
    <name type="synonym">Medicago tribuloides</name>
    <dbReference type="NCBI Taxonomy" id="3880"/>
    <lineage>
        <taxon>Eukaryota</taxon>
        <taxon>Viridiplantae</taxon>
        <taxon>Streptophyta</taxon>
        <taxon>Embryophyta</taxon>
        <taxon>Tracheophyta</taxon>
        <taxon>Spermatophyta</taxon>
        <taxon>Magnoliopsida</taxon>
        <taxon>eudicotyledons</taxon>
        <taxon>Gunneridae</taxon>
        <taxon>Pentapetalae</taxon>
        <taxon>rosids</taxon>
        <taxon>fabids</taxon>
        <taxon>Fabales</taxon>
        <taxon>Fabaceae</taxon>
        <taxon>Papilionoideae</taxon>
        <taxon>50 kb inversion clade</taxon>
        <taxon>NPAAA clade</taxon>
        <taxon>Hologalegina</taxon>
        <taxon>IRL clade</taxon>
        <taxon>Trifolieae</taxon>
        <taxon>Medicago</taxon>
    </lineage>
</organism>
<evidence type="ECO:0000313" key="3">
    <source>
        <dbReference type="Proteomes" id="UP000002051"/>
    </source>
</evidence>
<keyword evidence="3" id="KW-1185">Reference proteome</keyword>
<accession>A0A072V3F2</accession>
<dbReference type="EMBL" id="CM001219">
    <property type="protein sequence ID" value="KEH36206.1"/>
    <property type="molecule type" value="Genomic_DNA"/>
</dbReference>
<evidence type="ECO:0000313" key="2">
    <source>
        <dbReference type="EnsemblPlants" id="KEH36206"/>
    </source>
</evidence>
<dbReference type="HOGENOM" id="CLU_1379949_0_0_1"/>
<dbReference type="AlphaFoldDB" id="A0A072V3F2"/>